<comment type="similarity">
    <text evidence="1">Belongs to the glycosyltransferase 47 family.</text>
</comment>
<dbReference type="PROSITE" id="PS01186">
    <property type="entry name" value="EGF_2"/>
    <property type="match status" value="3"/>
</dbReference>
<keyword evidence="5" id="KW-1185">Reference proteome</keyword>
<accession>A0AB34II04</accession>
<dbReference type="PROSITE" id="PS50026">
    <property type="entry name" value="EGF_3"/>
    <property type="match status" value="2"/>
</dbReference>
<organism evidence="4 5">
    <name type="scientific">Prymnesium parvum</name>
    <name type="common">Toxic golden alga</name>
    <dbReference type="NCBI Taxonomy" id="97485"/>
    <lineage>
        <taxon>Eukaryota</taxon>
        <taxon>Haptista</taxon>
        <taxon>Haptophyta</taxon>
        <taxon>Prymnesiophyceae</taxon>
        <taxon>Prymnesiales</taxon>
        <taxon>Prymnesiaceae</taxon>
        <taxon>Prymnesium</taxon>
    </lineage>
</organism>
<dbReference type="Gene3D" id="2.10.25.10">
    <property type="entry name" value="Laminin"/>
    <property type="match status" value="2"/>
</dbReference>
<comment type="caution">
    <text evidence="2">Lacks conserved residue(s) required for the propagation of feature annotation.</text>
</comment>
<dbReference type="PROSITE" id="PS00022">
    <property type="entry name" value="EGF_1"/>
    <property type="match status" value="2"/>
</dbReference>
<dbReference type="AlphaFoldDB" id="A0AB34II04"/>
<dbReference type="GO" id="GO:0016757">
    <property type="term" value="F:glycosyltransferase activity"/>
    <property type="evidence" value="ECO:0007669"/>
    <property type="project" value="InterPro"/>
</dbReference>
<dbReference type="SMART" id="SM00181">
    <property type="entry name" value="EGF"/>
    <property type="match status" value="3"/>
</dbReference>
<reference evidence="4 5" key="1">
    <citation type="journal article" date="2024" name="Science">
        <title>Giant polyketide synthase enzymes in the biosynthesis of giant marine polyether toxins.</title>
        <authorList>
            <person name="Fallon T.R."/>
            <person name="Shende V.V."/>
            <person name="Wierzbicki I.H."/>
            <person name="Pendleton A.L."/>
            <person name="Watervoot N.F."/>
            <person name="Auber R.P."/>
            <person name="Gonzalez D.J."/>
            <person name="Wisecaver J.H."/>
            <person name="Moore B.S."/>
        </authorList>
    </citation>
    <scope>NUCLEOTIDE SEQUENCE [LARGE SCALE GENOMIC DNA]</scope>
    <source>
        <strain evidence="4 5">12B1</strain>
    </source>
</reference>
<evidence type="ECO:0000313" key="5">
    <source>
        <dbReference type="Proteomes" id="UP001515480"/>
    </source>
</evidence>
<dbReference type="InterPro" id="IPR040911">
    <property type="entry name" value="Exostosin_GT47"/>
</dbReference>
<feature type="domain" description="EGF-like" evidence="3">
    <location>
        <begin position="12"/>
        <end position="45"/>
    </location>
</feature>
<gene>
    <name evidence="4" type="ORF">AB1Y20_011764</name>
</gene>
<dbReference type="InterPro" id="IPR000742">
    <property type="entry name" value="EGF"/>
</dbReference>
<dbReference type="EMBL" id="JBGBPQ010000025">
    <property type="protein sequence ID" value="KAL1499563.1"/>
    <property type="molecule type" value="Genomic_DNA"/>
</dbReference>
<feature type="disulfide bond" evidence="2">
    <location>
        <begin position="16"/>
        <end position="26"/>
    </location>
</feature>
<evidence type="ECO:0000259" key="3">
    <source>
        <dbReference type="PROSITE" id="PS50026"/>
    </source>
</evidence>
<feature type="disulfide bond" evidence="2">
    <location>
        <begin position="191"/>
        <end position="200"/>
    </location>
</feature>
<keyword evidence="2" id="KW-1015">Disulfide bond</keyword>
<evidence type="ECO:0000313" key="4">
    <source>
        <dbReference type="EMBL" id="KAL1499563.1"/>
    </source>
</evidence>
<dbReference type="InterPro" id="IPR004263">
    <property type="entry name" value="Exostosin"/>
</dbReference>
<protein>
    <recommendedName>
        <fullName evidence="3">EGF-like domain-containing protein</fullName>
    </recommendedName>
</protein>
<dbReference type="Proteomes" id="UP001515480">
    <property type="component" value="Unassembled WGS sequence"/>
</dbReference>
<comment type="caution">
    <text evidence="4">The sequence shown here is derived from an EMBL/GenBank/DDBJ whole genome shotgun (WGS) entry which is preliminary data.</text>
</comment>
<name>A0AB34II04_PRYPA</name>
<feature type="domain" description="EGF-like" evidence="3">
    <location>
        <begin position="166"/>
        <end position="201"/>
    </location>
</feature>
<evidence type="ECO:0000256" key="1">
    <source>
        <dbReference type="ARBA" id="ARBA00010271"/>
    </source>
</evidence>
<dbReference type="PANTHER" id="PTHR11062:SF376">
    <property type="entry name" value="EXOSTOSIN FAMILY PROTEIN"/>
    <property type="match status" value="1"/>
</dbReference>
<sequence length="637" mass="69887">MHAATLLDLSSAHRPCAAAECGAGYCDESVGLCTCPPGWAGDRCEHAFLPACRMSPLSPLAACAGFRGAMSCACHEQCARTLGAPSVAAHVCFARADGAALAPPNLSDVPRAAPLRFFVSSHARAAPLRAAGWRRRPLADASAAARALPGWRVPHELSPSAGAPLPLRRCPRACGHAGTCRAHRAAPRCVCHRGFSGAACAAAGREGCVNGCARHGVCRGRFCSCARGWFGVDCSLAATPRRHRLRFAPTFVYPLPTEWSLQYMYEGGRAAGGLFSAGRAFLQQLHARRDAIVADPEEAALFFVPVQLDLMGGNLWDPSSFLEKVVRWIAHRLPFWNRTQGADHVFFTTQDMGGCWVPPIMRRSIIVSHFGFIASTALWTQAQMWASARDEREPWRAALAAGNWSSPPCYDPRKDAVVPVYFRTPPEEAPSGDQPRSCQCDRGGCGWGERRTLLYMSGGITNAVPWYSQGVRDHFHRLHGQAAGVVYRVGAWDAVEMRNATFCLAPSGWGYGWRTYLALSMLCIPVIIQPLVRQAFHDLLPYRKFSVTFDPIDIARLPSLLKAIPARRICKLRRAAQHYRHAMTWEQPFGRAYDMLQLTLCRRALLIHARLGRASQSHLRSLSSCYNLSAEDFLPQS</sequence>
<feature type="disulfide bond" evidence="2">
    <location>
        <begin position="35"/>
        <end position="44"/>
    </location>
</feature>
<keyword evidence="2" id="KW-0245">EGF-like domain</keyword>
<proteinExistence type="inferred from homology"/>
<feature type="disulfide bond" evidence="2">
    <location>
        <begin position="170"/>
        <end position="180"/>
    </location>
</feature>
<evidence type="ECO:0000256" key="2">
    <source>
        <dbReference type="PROSITE-ProRule" id="PRU00076"/>
    </source>
</evidence>
<dbReference type="Pfam" id="PF03016">
    <property type="entry name" value="Exostosin_GT47"/>
    <property type="match status" value="1"/>
</dbReference>
<dbReference type="PANTHER" id="PTHR11062">
    <property type="entry name" value="EXOSTOSIN HEPARAN SULFATE GLYCOSYLTRANSFERASE -RELATED"/>
    <property type="match status" value="1"/>
</dbReference>